<evidence type="ECO:0000313" key="1">
    <source>
        <dbReference type="EMBL" id="TGX97695.1"/>
    </source>
</evidence>
<comment type="caution">
    <text evidence="1">The sequence shown here is derived from an EMBL/GenBank/DDBJ whole genome shotgun (WGS) entry which is preliminary data.</text>
</comment>
<sequence length="117" mass="13981">MEKVYIISRYRAFTERGREFNRRVARYFCRKVILEGKQPIAPHLYYTQFLDDGDERERRIGTQIGIKELREADEFLLILIDGKISEGMYAEIREATKEGKRGRIICMTRKEIEEVME</sequence>
<organism evidence="1 2">
    <name type="scientific">Hominisplanchenecus murintestinalis</name>
    <dbReference type="NCBI Taxonomy" id="2941517"/>
    <lineage>
        <taxon>Bacteria</taxon>
        <taxon>Bacillati</taxon>
        <taxon>Bacillota</taxon>
        <taxon>Clostridia</taxon>
        <taxon>Lachnospirales</taxon>
        <taxon>Lachnospiraceae</taxon>
        <taxon>Hominisplanchenecus</taxon>
    </lineage>
</organism>
<accession>A0AC61QY84</accession>
<name>A0AC61QY84_9FIRM</name>
<gene>
    <name evidence="1" type="ORF">E5357_11535</name>
</gene>
<evidence type="ECO:0000313" key="2">
    <source>
        <dbReference type="Proteomes" id="UP000307720"/>
    </source>
</evidence>
<proteinExistence type="predicted"/>
<protein>
    <submittedName>
        <fullName evidence="1">DUF4406 domain-containing protein</fullName>
    </submittedName>
</protein>
<reference evidence="1" key="1">
    <citation type="submission" date="2019-04" db="EMBL/GenBank/DDBJ databases">
        <title>Microbes associate with the intestines of laboratory mice.</title>
        <authorList>
            <person name="Navarre W."/>
            <person name="Wong E."/>
            <person name="Huang K."/>
            <person name="Tropini C."/>
            <person name="Ng K."/>
            <person name="Yu B."/>
        </authorList>
    </citation>
    <scope>NUCLEOTIDE SEQUENCE</scope>
    <source>
        <strain evidence="1">NM72_1-8</strain>
    </source>
</reference>
<dbReference type="Proteomes" id="UP000307720">
    <property type="component" value="Unassembled WGS sequence"/>
</dbReference>
<dbReference type="EMBL" id="SRZB01000027">
    <property type="protein sequence ID" value="TGX97695.1"/>
    <property type="molecule type" value="Genomic_DNA"/>
</dbReference>
<keyword evidence="2" id="KW-1185">Reference proteome</keyword>